<dbReference type="Proteomes" id="UP000062768">
    <property type="component" value="Chromosome I"/>
</dbReference>
<evidence type="ECO:0000256" key="1">
    <source>
        <dbReference type="ARBA" id="ARBA00001947"/>
    </source>
</evidence>
<dbReference type="KEGG" id="mfc:BRM9_0264"/>
<dbReference type="EC" id="4.1.2.50" evidence="6"/>
<keyword evidence="4 6" id="KW-0456">Lyase</keyword>
<dbReference type="Gene3D" id="3.30.479.10">
    <property type="entry name" value="6-pyruvoyl tetrahydropterin synthase/QueD"/>
    <property type="match status" value="1"/>
</dbReference>
<proteinExistence type="predicted"/>
<evidence type="ECO:0000313" key="7">
    <source>
        <dbReference type="Proteomes" id="UP000029661"/>
    </source>
</evidence>
<dbReference type="SUPFAM" id="SSF55620">
    <property type="entry name" value="Tetrahydrobiopterin biosynthesis enzymes-like"/>
    <property type="match status" value="1"/>
</dbReference>
<dbReference type="PANTHER" id="PTHR12589:SF7">
    <property type="entry name" value="6-PYRUVOYL TETRAHYDROBIOPTERIN SYNTHASE"/>
    <property type="match status" value="1"/>
</dbReference>
<organism evidence="5 7">
    <name type="scientific">Methanobacterium formicicum</name>
    <dbReference type="NCBI Taxonomy" id="2162"/>
    <lineage>
        <taxon>Archaea</taxon>
        <taxon>Methanobacteriati</taxon>
        <taxon>Methanobacteriota</taxon>
        <taxon>Methanomada group</taxon>
        <taxon>Methanobacteria</taxon>
        <taxon>Methanobacteriales</taxon>
        <taxon>Methanobacteriaceae</taxon>
        <taxon>Methanobacterium</taxon>
    </lineage>
</organism>
<dbReference type="PATRIC" id="fig|2162.10.peg.2202"/>
<dbReference type="PANTHER" id="PTHR12589">
    <property type="entry name" value="PYRUVOYL TETRAHYDROBIOPTERIN SYNTHASE"/>
    <property type="match status" value="1"/>
</dbReference>
<dbReference type="STRING" id="2162.BRM9_0264"/>
<name>A0A089ZG90_METFO</name>
<dbReference type="Pfam" id="PF01242">
    <property type="entry name" value="PTPS"/>
    <property type="match status" value="1"/>
</dbReference>
<keyword evidence="8" id="KW-1185">Reference proteome</keyword>
<dbReference type="RefSeq" id="WP_048084496.1">
    <property type="nucleotide sequence ID" value="NZ_CP006933.1"/>
</dbReference>
<accession>A0A089ZG90</accession>
<dbReference type="AlphaFoldDB" id="A0A089ZG90"/>
<protein>
    <submittedName>
        <fullName evidence="6">Putative 6-carboxy-5,6,7,8-tetrahydropterin synthase</fullName>
        <ecNumber evidence="6">4.1.2.50</ecNumber>
    </submittedName>
    <submittedName>
        <fullName evidence="5">Queuosine biosynthesis protein QueD</fullName>
    </submittedName>
</protein>
<evidence type="ECO:0000256" key="2">
    <source>
        <dbReference type="ARBA" id="ARBA00022723"/>
    </source>
</evidence>
<dbReference type="EMBL" id="CP006933">
    <property type="protein sequence ID" value="AIS31093.1"/>
    <property type="molecule type" value="Genomic_DNA"/>
</dbReference>
<evidence type="ECO:0000313" key="5">
    <source>
        <dbReference type="EMBL" id="AIS31093.1"/>
    </source>
</evidence>
<dbReference type="GO" id="GO:0046872">
    <property type="term" value="F:metal ion binding"/>
    <property type="evidence" value="ECO:0007669"/>
    <property type="project" value="UniProtKB-KW"/>
</dbReference>
<evidence type="ECO:0000256" key="4">
    <source>
        <dbReference type="ARBA" id="ARBA00023239"/>
    </source>
</evidence>
<dbReference type="Proteomes" id="UP000029661">
    <property type="component" value="Chromosome"/>
</dbReference>
<dbReference type="InterPro" id="IPR038418">
    <property type="entry name" value="6-PTP_synth/QueD_sf"/>
</dbReference>
<dbReference type="GeneID" id="26740365"/>
<evidence type="ECO:0000256" key="3">
    <source>
        <dbReference type="ARBA" id="ARBA00022833"/>
    </source>
</evidence>
<evidence type="ECO:0000313" key="8">
    <source>
        <dbReference type="Proteomes" id="UP000062768"/>
    </source>
</evidence>
<gene>
    <name evidence="5" type="primary">queD</name>
    <name evidence="5" type="ORF">BRM9_0264</name>
    <name evidence="6" type="ORF">MB9_2132</name>
</gene>
<evidence type="ECO:0000313" key="6">
    <source>
        <dbReference type="EMBL" id="CEL25747.1"/>
    </source>
</evidence>
<keyword evidence="2" id="KW-0479">Metal-binding</keyword>
<reference evidence="6" key="2">
    <citation type="submission" date="2014-09" db="EMBL/GenBank/DDBJ databases">
        <authorList>
            <person name="Bishop-Lilly K.A."/>
            <person name="Broomall S.M."/>
            <person name="Chain P.S."/>
            <person name="Chertkov O."/>
            <person name="Coyne S.R."/>
            <person name="Daligault H.E."/>
            <person name="Davenport K.W."/>
            <person name="Erkkila T."/>
            <person name="Frey K.G."/>
            <person name="Gibbons H.S."/>
            <person name="Gu W."/>
            <person name="Jaissle J."/>
            <person name="Johnson S.L."/>
            <person name="Koroleva G.I."/>
            <person name="Ladner J.T."/>
            <person name="Lo C.-C."/>
            <person name="Minogue T.D."/>
            <person name="Munk C."/>
            <person name="Palacios G.F."/>
            <person name="Redden C.L."/>
            <person name="Rosenzweig C.N."/>
            <person name="Scholz M.B."/>
            <person name="Teshima H."/>
            <person name="Xu Y."/>
        </authorList>
    </citation>
    <scope>NUCLEOTIDE SEQUENCE</scope>
    <source>
        <strain evidence="6">Mb9</strain>
    </source>
</reference>
<comment type="cofactor">
    <cofactor evidence="1">
        <name>Zn(2+)</name>
        <dbReference type="ChEBI" id="CHEBI:29105"/>
    </cofactor>
</comment>
<dbReference type="OrthoDB" id="6529at2157"/>
<dbReference type="EMBL" id="LN734822">
    <property type="protein sequence ID" value="CEL25747.1"/>
    <property type="molecule type" value="Genomic_DNA"/>
</dbReference>
<sequence length="158" mass="17543">MKIVINGIHANLRFASAHMIPCHESCGGIHGHSYHVDVTVEGERCGEFGFVADFKTVKGIVRKMCKELDHKLLIPENSKELDFKSKDPVEFSIGPKEYKIPREDCCLLPLPSTSAEELSEYLANRLFQALREEGDIESVSVCVNEGIGQGAFFTKSAE</sequence>
<dbReference type="GO" id="GO:0070497">
    <property type="term" value="F:6-carboxytetrahydropterin synthase activity"/>
    <property type="evidence" value="ECO:0007669"/>
    <property type="project" value="UniProtKB-EC"/>
</dbReference>
<keyword evidence="3" id="KW-0862">Zinc</keyword>
<dbReference type="InterPro" id="IPR007115">
    <property type="entry name" value="6-PTP_synth/QueD"/>
</dbReference>
<reference evidence="5" key="1">
    <citation type="submission" date="2013-12" db="EMBL/GenBank/DDBJ databases">
        <title>The complete genome sequence of Methanobacterium sp. BRM9.</title>
        <authorList>
            <consortium name="Pastoral Greenhouse Gas Research Consortium"/>
            <person name="Kelly W.J."/>
            <person name="Leahy S.C."/>
            <person name="Perry R."/>
            <person name="Li D."/>
            <person name="Altermann E."/>
            <person name="Lambie S.C."/>
            <person name="Attwood G.T."/>
        </authorList>
    </citation>
    <scope>NUCLEOTIDE SEQUENCE [LARGE SCALE GENOMIC DNA]</scope>
    <source>
        <strain evidence="5">BRM9</strain>
    </source>
</reference>